<keyword evidence="3" id="KW-0479">Metal-binding</keyword>
<evidence type="ECO:0000256" key="4">
    <source>
        <dbReference type="ARBA" id="ARBA00022741"/>
    </source>
</evidence>
<evidence type="ECO:0000259" key="16">
    <source>
        <dbReference type="PROSITE" id="PS51193"/>
    </source>
</evidence>
<dbReference type="InterPro" id="IPR006554">
    <property type="entry name" value="Helicase-like_DEXD_c2"/>
</dbReference>
<dbReference type="Proteomes" id="UP001623592">
    <property type="component" value="Unassembled WGS sequence"/>
</dbReference>
<keyword evidence="14" id="KW-0413">Isomerase</keyword>
<dbReference type="Pfam" id="PF13307">
    <property type="entry name" value="Helicase_C_2"/>
    <property type="match status" value="1"/>
</dbReference>
<evidence type="ECO:0000256" key="12">
    <source>
        <dbReference type="ARBA" id="ARBA00023125"/>
    </source>
</evidence>
<comment type="similarity">
    <text evidence="15">Belongs to the helicase family. DinG subfamily.</text>
</comment>
<dbReference type="SMART" id="SM00488">
    <property type="entry name" value="DEXDc2"/>
    <property type="match status" value="1"/>
</dbReference>
<sequence>MSEDNKIKISIRNLVEFVMRSGSIDNRFQGMGRALEGTKIHGKFQRENKKLYEGIENCKYSKEVYLKYETEYKGVKFLIDGRADEIIEEENRVIINEIKSTGRSLESIDENYNELHWAQAKCYGYMYSEEKKLDNVNIRLTYINADSYENKQFEEVMSHSKLKEYFFDILDKYIVWAHFIQYWTAKRNSSMKEFKFPFHEYRSGQRELAVRVYKAVQKEKKAFIKAPTGIGKTMSVIFPAVKAMGEEINERIFYLTAKGTHGKAPEAALEFMRSKGLKVKSITITSKEKICFNDKVSCNPEGCEFAKGHYDRVNEAILDIINNEDNFARGVIEEYAKKYKLCPFEFSLDLTLWSDIIICDYNYVFDPAVYLKRFFSENGGNYTFLIDEAHNLVDRARDMFSKELLKSTVMSLKKNIKNKKSKIYKVLDNINKVFISIRKSAEEKNTVVSAEIPDDLLRYVYKFTVICEEWLIQNSKDEIYEDVLQFYFDCISFIRIAEFYDDKFVFYGEKFKNEFKVKLFCLDPSKLISEALKRGKSAVFFSATLEPLNYYKEMFGANDEDYAISLKSPFPSENKCVLIGNRISTKYVNREKSYKAIAEYINSMVSEKIGNYMVFFPSYKYMNEVYSIFLDEYSHNTIIQNNSMDEAARVEFIDKFNNKEDEEVIGFCVMGGVFSEGIDLAHDKLIGAIIVGVGLPQICMERDLIKEYFNKKNNFGYKYAYMYPGINKVLQSAGRVIRTENDRGIIMLLDERFGTNEYISLFEKDLYFYHYVKNKGEIEKNAKNFWEHI</sequence>
<keyword evidence="9" id="KW-0067">ATP-binding</keyword>
<name>A0ABW8TDC5_9CLOT</name>
<dbReference type="EC" id="3.6.4.12" evidence="17"/>
<dbReference type="InterPro" id="IPR045028">
    <property type="entry name" value="DinG/Rad3-like"/>
</dbReference>
<dbReference type="PANTHER" id="PTHR11472:SF34">
    <property type="entry name" value="REGULATOR OF TELOMERE ELONGATION HELICASE 1"/>
    <property type="match status" value="1"/>
</dbReference>
<dbReference type="RefSeq" id="WP_406786626.1">
    <property type="nucleotide sequence ID" value="NZ_JBJIAA010000004.1"/>
</dbReference>
<dbReference type="SUPFAM" id="SSF52540">
    <property type="entry name" value="P-loop containing nucleoside triphosphate hydrolases"/>
    <property type="match status" value="2"/>
</dbReference>
<keyword evidence="2" id="KW-0540">Nuclease</keyword>
<evidence type="ECO:0000256" key="5">
    <source>
        <dbReference type="ARBA" id="ARBA00022763"/>
    </source>
</evidence>
<protein>
    <submittedName>
        <fullName evidence="17">ATP-dependent DNA helicase</fullName>
        <ecNumber evidence="17">3.6.4.12</ecNumber>
    </submittedName>
</protein>
<keyword evidence="4" id="KW-0547">Nucleotide-binding</keyword>
<evidence type="ECO:0000256" key="9">
    <source>
        <dbReference type="ARBA" id="ARBA00022840"/>
    </source>
</evidence>
<proteinExistence type="inferred from homology"/>
<keyword evidence="5" id="KW-0227">DNA damage</keyword>
<gene>
    <name evidence="17" type="ORF">ACJDT4_05950</name>
</gene>
<dbReference type="Gene3D" id="3.40.50.300">
    <property type="entry name" value="P-loop containing nucleotide triphosphate hydrolases"/>
    <property type="match status" value="2"/>
</dbReference>
<evidence type="ECO:0000313" key="18">
    <source>
        <dbReference type="Proteomes" id="UP001623592"/>
    </source>
</evidence>
<keyword evidence="7 17" id="KW-0347">Helicase</keyword>
<dbReference type="InterPro" id="IPR006555">
    <property type="entry name" value="ATP-dep_Helicase_C"/>
</dbReference>
<dbReference type="Gene3D" id="3.90.320.10">
    <property type="match status" value="1"/>
</dbReference>
<reference evidence="17 18" key="1">
    <citation type="submission" date="2024-11" db="EMBL/GenBank/DDBJ databases">
        <authorList>
            <person name="Heng Y.C."/>
            <person name="Lim A.C.H."/>
            <person name="Lee J.K.Y."/>
            <person name="Kittelmann S."/>
        </authorList>
    </citation>
    <scope>NUCLEOTIDE SEQUENCE [LARGE SCALE GENOMIC DNA]</scope>
    <source>
        <strain evidence="17 18">WILCCON 0114</strain>
    </source>
</reference>
<dbReference type="PROSITE" id="PS51193">
    <property type="entry name" value="HELICASE_ATP_BIND_2"/>
    <property type="match status" value="1"/>
</dbReference>
<dbReference type="InterPro" id="IPR011604">
    <property type="entry name" value="PDDEXK-like_dom_sf"/>
</dbReference>
<evidence type="ECO:0000256" key="14">
    <source>
        <dbReference type="ARBA" id="ARBA00023235"/>
    </source>
</evidence>
<dbReference type="GO" id="GO:0003678">
    <property type="term" value="F:DNA helicase activity"/>
    <property type="evidence" value="ECO:0007669"/>
    <property type="project" value="UniProtKB-EC"/>
</dbReference>
<keyword evidence="6 17" id="KW-0378">Hydrolase</keyword>
<dbReference type="InterPro" id="IPR038726">
    <property type="entry name" value="PDDEXK_AddAB-type"/>
</dbReference>
<dbReference type="InterPro" id="IPR014013">
    <property type="entry name" value="Helic_SF1/SF2_ATP-bd_DinG/Rad3"/>
</dbReference>
<evidence type="ECO:0000256" key="10">
    <source>
        <dbReference type="ARBA" id="ARBA00023004"/>
    </source>
</evidence>
<dbReference type="EMBL" id="JBJIAA010000004">
    <property type="protein sequence ID" value="MFL0249960.1"/>
    <property type="molecule type" value="Genomic_DNA"/>
</dbReference>
<evidence type="ECO:0000256" key="8">
    <source>
        <dbReference type="ARBA" id="ARBA00022839"/>
    </source>
</evidence>
<accession>A0ABW8TDC5</accession>
<dbReference type="Pfam" id="PF12705">
    <property type="entry name" value="PDDEXK_1"/>
    <property type="match status" value="1"/>
</dbReference>
<organism evidence="17 18">
    <name type="scientific">Clostridium neuense</name>
    <dbReference type="NCBI Taxonomy" id="1728934"/>
    <lineage>
        <taxon>Bacteria</taxon>
        <taxon>Bacillati</taxon>
        <taxon>Bacillota</taxon>
        <taxon>Clostridia</taxon>
        <taxon>Eubacteriales</taxon>
        <taxon>Clostridiaceae</taxon>
        <taxon>Clostridium</taxon>
    </lineage>
</organism>
<evidence type="ECO:0000256" key="7">
    <source>
        <dbReference type="ARBA" id="ARBA00022806"/>
    </source>
</evidence>
<keyword evidence="11" id="KW-0411">Iron-sulfur</keyword>
<dbReference type="InterPro" id="IPR027417">
    <property type="entry name" value="P-loop_NTPase"/>
</dbReference>
<evidence type="ECO:0000256" key="15">
    <source>
        <dbReference type="ARBA" id="ARBA00038058"/>
    </source>
</evidence>
<keyword evidence="12" id="KW-0238">DNA-binding</keyword>
<keyword evidence="1" id="KW-0004">4Fe-4S</keyword>
<evidence type="ECO:0000256" key="1">
    <source>
        <dbReference type="ARBA" id="ARBA00022485"/>
    </source>
</evidence>
<dbReference type="PANTHER" id="PTHR11472">
    <property type="entry name" value="DNA REPAIR DEAD HELICASE RAD3/XP-D SUBFAMILY MEMBER"/>
    <property type="match status" value="1"/>
</dbReference>
<keyword evidence="10" id="KW-0408">Iron</keyword>
<keyword evidence="18" id="KW-1185">Reference proteome</keyword>
<evidence type="ECO:0000313" key="17">
    <source>
        <dbReference type="EMBL" id="MFL0249960.1"/>
    </source>
</evidence>
<evidence type="ECO:0000256" key="13">
    <source>
        <dbReference type="ARBA" id="ARBA00023204"/>
    </source>
</evidence>
<keyword evidence="8" id="KW-0269">Exonuclease</keyword>
<evidence type="ECO:0000256" key="11">
    <source>
        <dbReference type="ARBA" id="ARBA00023014"/>
    </source>
</evidence>
<dbReference type="GO" id="GO:0016787">
    <property type="term" value="F:hydrolase activity"/>
    <property type="evidence" value="ECO:0007669"/>
    <property type="project" value="UniProtKB-KW"/>
</dbReference>
<evidence type="ECO:0000256" key="2">
    <source>
        <dbReference type="ARBA" id="ARBA00022722"/>
    </source>
</evidence>
<feature type="domain" description="Helicase ATP-binding" evidence="16">
    <location>
        <begin position="191"/>
        <end position="442"/>
    </location>
</feature>
<keyword evidence="13" id="KW-0234">DNA repair</keyword>
<evidence type="ECO:0000256" key="6">
    <source>
        <dbReference type="ARBA" id="ARBA00022801"/>
    </source>
</evidence>
<dbReference type="Gene3D" id="1.10.275.30">
    <property type="match status" value="1"/>
</dbReference>
<evidence type="ECO:0000256" key="3">
    <source>
        <dbReference type="ARBA" id="ARBA00022723"/>
    </source>
</evidence>
<dbReference type="InterPro" id="IPR010614">
    <property type="entry name" value="RAD3-like_helicase_DEAD"/>
</dbReference>
<dbReference type="Pfam" id="PF06733">
    <property type="entry name" value="DEAD_2"/>
    <property type="match status" value="1"/>
</dbReference>
<dbReference type="SMART" id="SM00491">
    <property type="entry name" value="HELICc2"/>
    <property type="match status" value="1"/>
</dbReference>
<comment type="caution">
    <text evidence="17">The sequence shown here is derived from an EMBL/GenBank/DDBJ whole genome shotgun (WGS) entry which is preliminary data.</text>
</comment>